<gene>
    <name evidence="2" type="ORF">SAMN04487998_1375</name>
</gene>
<feature type="transmembrane region" description="Helical" evidence="1">
    <location>
        <begin position="83"/>
        <end position="102"/>
    </location>
</feature>
<feature type="transmembrane region" description="Helical" evidence="1">
    <location>
        <begin position="21"/>
        <end position="40"/>
    </location>
</feature>
<feature type="transmembrane region" description="Helical" evidence="1">
    <location>
        <begin position="242"/>
        <end position="262"/>
    </location>
</feature>
<feature type="transmembrane region" description="Helical" evidence="1">
    <location>
        <begin position="147"/>
        <end position="167"/>
    </location>
</feature>
<feature type="transmembrane region" description="Helical" evidence="1">
    <location>
        <begin position="274"/>
        <end position="303"/>
    </location>
</feature>
<sequence>MKPYLRLRARLLGRQLRELGWWRLVMLGAFLGLAAARALFTAAAHPALGWAVPLAVALVVLSLHRRRLDLAFLHLSAPEFRGWLAVEYALGSLPVALVLLGWGRVGPALLTVAAAATVALVPPATAPASRTRRPTWFRSVAFEWVRVGHRPALGLAWLGLLAAAIATRAGSTGPALAVLAWLLLTLETYSPAEPWSWLLPALRTPGAWLRARVGWGMLYFGLTVAPLAAVLASGAAGVGGTALVLGWCAVVLTMVVLAKYAFYPHATLGRLTQAGAVLVGLSVLGSNPAYLALLLAGFLGLLLKSRSQLEQYRKE</sequence>
<feature type="transmembrane region" description="Helical" evidence="1">
    <location>
        <begin position="213"/>
        <end position="236"/>
    </location>
</feature>
<dbReference type="EMBL" id="FOHS01000002">
    <property type="protein sequence ID" value="SET31017.1"/>
    <property type="molecule type" value="Genomic_DNA"/>
</dbReference>
<name>A0A1I0DG01_9BACT</name>
<reference evidence="3" key="1">
    <citation type="submission" date="2016-10" db="EMBL/GenBank/DDBJ databases">
        <authorList>
            <person name="Varghese N."/>
            <person name="Submissions S."/>
        </authorList>
    </citation>
    <scope>NUCLEOTIDE SEQUENCE [LARGE SCALE GENOMIC DNA]</scope>
    <source>
        <strain evidence="3">DSM 15310</strain>
    </source>
</reference>
<evidence type="ECO:0000256" key="1">
    <source>
        <dbReference type="SAM" id="Phobius"/>
    </source>
</evidence>
<dbReference type="STRING" id="82805.SAMN04487998_1375"/>
<evidence type="ECO:0000313" key="3">
    <source>
        <dbReference type="Proteomes" id="UP000198697"/>
    </source>
</evidence>
<keyword evidence="3" id="KW-1185">Reference proteome</keyword>
<keyword evidence="1" id="KW-0812">Transmembrane</keyword>
<feature type="transmembrane region" description="Helical" evidence="1">
    <location>
        <begin position="108"/>
        <end position="126"/>
    </location>
</feature>
<evidence type="ECO:0000313" key="2">
    <source>
        <dbReference type="EMBL" id="SET31017.1"/>
    </source>
</evidence>
<accession>A0A1I0DG01</accession>
<feature type="transmembrane region" description="Helical" evidence="1">
    <location>
        <begin position="46"/>
        <end position="63"/>
    </location>
</feature>
<organism evidence="2 3">
    <name type="scientific">Hymenobacter actinosclerus</name>
    <dbReference type="NCBI Taxonomy" id="82805"/>
    <lineage>
        <taxon>Bacteria</taxon>
        <taxon>Pseudomonadati</taxon>
        <taxon>Bacteroidota</taxon>
        <taxon>Cytophagia</taxon>
        <taxon>Cytophagales</taxon>
        <taxon>Hymenobacteraceae</taxon>
        <taxon>Hymenobacter</taxon>
    </lineage>
</organism>
<dbReference type="OrthoDB" id="884510at2"/>
<proteinExistence type="predicted"/>
<dbReference type="AlphaFoldDB" id="A0A1I0DG01"/>
<dbReference type="Proteomes" id="UP000198697">
    <property type="component" value="Unassembled WGS sequence"/>
</dbReference>
<keyword evidence="1" id="KW-0472">Membrane</keyword>
<protein>
    <submittedName>
        <fullName evidence="2">Uncharacterized protein</fullName>
    </submittedName>
</protein>
<keyword evidence="1" id="KW-1133">Transmembrane helix</keyword>
<dbReference type="RefSeq" id="WP_092769791.1">
    <property type="nucleotide sequence ID" value="NZ_FOHS01000002.1"/>
</dbReference>